<feature type="transmembrane region" description="Helical" evidence="1">
    <location>
        <begin position="6"/>
        <end position="26"/>
    </location>
</feature>
<keyword evidence="3" id="KW-1185">Reference proteome</keyword>
<gene>
    <name evidence="2" type="ORF">K461DRAFT_281266</name>
</gene>
<evidence type="ECO:0000313" key="2">
    <source>
        <dbReference type="EMBL" id="KAF2150010.1"/>
    </source>
</evidence>
<dbReference type="Proteomes" id="UP000799439">
    <property type="component" value="Unassembled WGS sequence"/>
</dbReference>
<name>A0A9P4IYF6_9PEZI</name>
<sequence length="85" mass="10196">MHQYFFFFFSFFFFFCFFCFCFTTGAGDRERHAPLLFHALPNNRQNGLQPSTTMYSIPHDYSPPVSPEAVHRRMGPWNFHHRNLP</sequence>
<keyword evidence="1" id="KW-0472">Membrane</keyword>
<evidence type="ECO:0000256" key="1">
    <source>
        <dbReference type="SAM" id="Phobius"/>
    </source>
</evidence>
<protein>
    <submittedName>
        <fullName evidence="2">Uncharacterized protein</fullName>
    </submittedName>
</protein>
<proteinExistence type="predicted"/>
<organism evidence="2 3">
    <name type="scientific">Myriangium duriaei CBS 260.36</name>
    <dbReference type="NCBI Taxonomy" id="1168546"/>
    <lineage>
        <taxon>Eukaryota</taxon>
        <taxon>Fungi</taxon>
        <taxon>Dikarya</taxon>
        <taxon>Ascomycota</taxon>
        <taxon>Pezizomycotina</taxon>
        <taxon>Dothideomycetes</taxon>
        <taxon>Dothideomycetidae</taxon>
        <taxon>Myriangiales</taxon>
        <taxon>Myriangiaceae</taxon>
        <taxon>Myriangium</taxon>
    </lineage>
</organism>
<evidence type="ECO:0000313" key="3">
    <source>
        <dbReference type="Proteomes" id="UP000799439"/>
    </source>
</evidence>
<accession>A0A9P4IYF6</accession>
<comment type="caution">
    <text evidence="2">The sequence shown here is derived from an EMBL/GenBank/DDBJ whole genome shotgun (WGS) entry which is preliminary data.</text>
</comment>
<keyword evidence="1" id="KW-0812">Transmembrane</keyword>
<keyword evidence="1" id="KW-1133">Transmembrane helix</keyword>
<dbReference type="AlphaFoldDB" id="A0A9P4IYF6"/>
<dbReference type="EMBL" id="ML996090">
    <property type="protein sequence ID" value="KAF2150010.1"/>
    <property type="molecule type" value="Genomic_DNA"/>
</dbReference>
<reference evidence="2" key="1">
    <citation type="journal article" date="2020" name="Stud. Mycol.">
        <title>101 Dothideomycetes genomes: a test case for predicting lifestyles and emergence of pathogens.</title>
        <authorList>
            <person name="Haridas S."/>
            <person name="Albert R."/>
            <person name="Binder M."/>
            <person name="Bloem J."/>
            <person name="Labutti K."/>
            <person name="Salamov A."/>
            <person name="Andreopoulos B."/>
            <person name="Baker S."/>
            <person name="Barry K."/>
            <person name="Bills G."/>
            <person name="Bluhm B."/>
            <person name="Cannon C."/>
            <person name="Castanera R."/>
            <person name="Culley D."/>
            <person name="Daum C."/>
            <person name="Ezra D."/>
            <person name="Gonzalez J."/>
            <person name="Henrissat B."/>
            <person name="Kuo A."/>
            <person name="Liang C."/>
            <person name="Lipzen A."/>
            <person name="Lutzoni F."/>
            <person name="Magnuson J."/>
            <person name="Mondo S."/>
            <person name="Nolan M."/>
            <person name="Ohm R."/>
            <person name="Pangilinan J."/>
            <person name="Park H.-J."/>
            <person name="Ramirez L."/>
            <person name="Alfaro M."/>
            <person name="Sun H."/>
            <person name="Tritt A."/>
            <person name="Yoshinaga Y."/>
            <person name="Zwiers L.-H."/>
            <person name="Turgeon B."/>
            <person name="Goodwin S."/>
            <person name="Spatafora J."/>
            <person name="Crous P."/>
            <person name="Grigoriev I."/>
        </authorList>
    </citation>
    <scope>NUCLEOTIDE SEQUENCE</scope>
    <source>
        <strain evidence="2">CBS 260.36</strain>
    </source>
</reference>